<dbReference type="Pfam" id="PF11877">
    <property type="entry name" value="DUF3397"/>
    <property type="match status" value="1"/>
</dbReference>
<dbReference type="InterPro" id="IPR016945">
    <property type="entry name" value="UCP030092"/>
</dbReference>
<dbReference type="OrthoDB" id="2353183at2"/>
<sequence length="128" mass="14764">MSEAIAWVVATLVTLPIICFYLIYIISVKTSKNKKKSIKLAVDLSASFFIIAVYYIAYEIWALSLFWVILILIIIVAMIFTVIHWKISEDIQLGKLIKGIWRFNFILFFLAYLVLSIYGLVLSIYSIT</sequence>
<dbReference type="EMBL" id="QOUX01000046">
    <property type="protein sequence ID" value="RXI98113.1"/>
    <property type="molecule type" value="Genomic_DNA"/>
</dbReference>
<dbReference type="Proteomes" id="UP000290649">
    <property type="component" value="Unassembled WGS sequence"/>
</dbReference>
<feature type="transmembrane region" description="Helical" evidence="1">
    <location>
        <begin position="6"/>
        <end position="28"/>
    </location>
</feature>
<accession>A0A4Q0VP25</accession>
<keyword evidence="3" id="KW-1185">Reference proteome</keyword>
<dbReference type="RefSeq" id="WP_129079472.1">
    <property type="nucleotide sequence ID" value="NZ_QOUX01000046.1"/>
</dbReference>
<feature type="transmembrane region" description="Helical" evidence="1">
    <location>
        <begin position="105"/>
        <end position="127"/>
    </location>
</feature>
<proteinExistence type="predicted"/>
<protein>
    <submittedName>
        <fullName evidence="2">DUF3397 domain-containing protein</fullName>
    </submittedName>
</protein>
<evidence type="ECO:0000256" key="1">
    <source>
        <dbReference type="SAM" id="Phobius"/>
    </source>
</evidence>
<dbReference type="PIRSF" id="PIRSF030092">
    <property type="entry name" value="UCP030092"/>
    <property type="match status" value="1"/>
</dbReference>
<gene>
    <name evidence="2" type="ORF">DS745_17355</name>
</gene>
<dbReference type="AlphaFoldDB" id="A0A4Q0VP25"/>
<name>A0A4Q0VP25_9BACI</name>
<feature type="transmembrane region" description="Helical" evidence="1">
    <location>
        <begin position="64"/>
        <end position="85"/>
    </location>
</feature>
<comment type="caution">
    <text evidence="2">The sequence shown here is derived from an EMBL/GenBank/DDBJ whole genome shotgun (WGS) entry which is preliminary data.</text>
</comment>
<dbReference type="InterPro" id="IPR024515">
    <property type="entry name" value="DUF3397"/>
</dbReference>
<evidence type="ECO:0000313" key="3">
    <source>
        <dbReference type="Proteomes" id="UP000290649"/>
    </source>
</evidence>
<reference evidence="2 3" key="1">
    <citation type="journal article" date="2019" name="Int. J. Syst. Evol. Microbiol.">
        <title>Anaerobacillus alkaliphilus sp. nov., a novel alkaliphilic and moderately halophilic bacterium.</title>
        <authorList>
            <person name="Borsodi A.K."/>
            <person name="Aszalos J.M."/>
            <person name="Bihari P."/>
            <person name="Nagy I."/>
            <person name="Schumann P."/>
            <person name="Sproer C."/>
            <person name="Kovacs A.L."/>
            <person name="Boka K."/>
            <person name="Dobosy P."/>
            <person name="Ovari M."/>
            <person name="Szili-Kovacs T."/>
            <person name="Toth E."/>
        </authorList>
    </citation>
    <scope>NUCLEOTIDE SEQUENCE [LARGE SCALE GENOMIC DNA]</scope>
    <source>
        <strain evidence="2 3">B16-10</strain>
    </source>
</reference>
<feature type="transmembrane region" description="Helical" evidence="1">
    <location>
        <begin position="40"/>
        <end position="58"/>
    </location>
</feature>
<keyword evidence="1" id="KW-0812">Transmembrane</keyword>
<organism evidence="2 3">
    <name type="scientific">Anaerobacillus alkaliphilus</name>
    <dbReference type="NCBI Taxonomy" id="1548597"/>
    <lineage>
        <taxon>Bacteria</taxon>
        <taxon>Bacillati</taxon>
        <taxon>Bacillota</taxon>
        <taxon>Bacilli</taxon>
        <taxon>Bacillales</taxon>
        <taxon>Bacillaceae</taxon>
        <taxon>Anaerobacillus</taxon>
    </lineage>
</organism>
<keyword evidence="1" id="KW-1133">Transmembrane helix</keyword>
<evidence type="ECO:0000313" key="2">
    <source>
        <dbReference type="EMBL" id="RXI98113.1"/>
    </source>
</evidence>
<keyword evidence="1" id="KW-0472">Membrane</keyword>